<gene>
    <name evidence="1" type="ORF">DSO57_1036428</name>
</gene>
<keyword evidence="2" id="KW-1185">Reference proteome</keyword>
<sequence length="235" mass="26848">MAAPQVDPHSIILDYDPSQRAAFQGVFSPVPQGCFFYFRQAVMKKIGSLSNLKTFVQQDMTGWNRMKVGRFVALGLLRPEDVLIGYRLLLEESFSQQHMAILQPMVEYFHSKWINEINQNQMNPLSPTFSWNFFLDSIKGGLKITASLDSWHASFFRYMKGSRPAFGAFFLGLKVQQARTEEIFAELSGNNEPQKKKRLAVDWVPGVEDLLTKKYSVESVVHHLEQVAIALNLQL</sequence>
<name>A0ACC2U8Y4_9FUNG</name>
<accession>A0ACC2U8Y4</accession>
<organism evidence="1 2">
    <name type="scientific">Entomophthora muscae</name>
    <dbReference type="NCBI Taxonomy" id="34485"/>
    <lineage>
        <taxon>Eukaryota</taxon>
        <taxon>Fungi</taxon>
        <taxon>Fungi incertae sedis</taxon>
        <taxon>Zoopagomycota</taxon>
        <taxon>Entomophthoromycotina</taxon>
        <taxon>Entomophthoromycetes</taxon>
        <taxon>Entomophthorales</taxon>
        <taxon>Entomophthoraceae</taxon>
        <taxon>Entomophthora</taxon>
    </lineage>
</organism>
<reference evidence="1" key="1">
    <citation type="submission" date="2022-04" db="EMBL/GenBank/DDBJ databases">
        <title>Genome of the entomopathogenic fungus Entomophthora muscae.</title>
        <authorList>
            <person name="Elya C."/>
            <person name="Lovett B.R."/>
            <person name="Lee E."/>
            <person name="Macias A.M."/>
            <person name="Hajek A.E."/>
            <person name="De Bivort B.L."/>
            <person name="Kasson M.T."/>
            <person name="De Fine Licht H.H."/>
            <person name="Stajich J.E."/>
        </authorList>
    </citation>
    <scope>NUCLEOTIDE SEQUENCE</scope>
    <source>
        <strain evidence="1">Berkeley</strain>
    </source>
</reference>
<evidence type="ECO:0000313" key="1">
    <source>
        <dbReference type="EMBL" id="KAJ9083264.1"/>
    </source>
</evidence>
<dbReference type="Proteomes" id="UP001165960">
    <property type="component" value="Unassembled WGS sequence"/>
</dbReference>
<evidence type="ECO:0000313" key="2">
    <source>
        <dbReference type="Proteomes" id="UP001165960"/>
    </source>
</evidence>
<protein>
    <submittedName>
        <fullName evidence="1">Uncharacterized protein</fullName>
    </submittedName>
</protein>
<proteinExistence type="predicted"/>
<dbReference type="EMBL" id="QTSX02001060">
    <property type="protein sequence ID" value="KAJ9083264.1"/>
    <property type="molecule type" value="Genomic_DNA"/>
</dbReference>
<comment type="caution">
    <text evidence="1">The sequence shown here is derived from an EMBL/GenBank/DDBJ whole genome shotgun (WGS) entry which is preliminary data.</text>
</comment>